<dbReference type="OrthoDB" id="102453at2"/>
<reference evidence="7 8" key="1">
    <citation type="submission" date="2018-01" db="EMBL/GenBank/DDBJ databases">
        <title>G. obscuriglobus.</title>
        <authorList>
            <person name="Franke J."/>
            <person name="Blomberg W."/>
            <person name="Selmecki A."/>
        </authorList>
    </citation>
    <scope>NUCLEOTIDE SEQUENCE [LARGE SCALE GENOMIC DNA]</scope>
    <source>
        <strain evidence="7 8">DSM 5831</strain>
    </source>
</reference>
<dbReference type="AlphaFoldDB" id="A0A2Z3H079"/>
<evidence type="ECO:0000313" key="8">
    <source>
        <dbReference type="Proteomes" id="UP000245802"/>
    </source>
</evidence>
<accession>A0A2Z3H079</accession>
<evidence type="ECO:0000256" key="4">
    <source>
        <dbReference type="ARBA" id="ARBA00022989"/>
    </source>
</evidence>
<evidence type="ECO:0000256" key="2">
    <source>
        <dbReference type="ARBA" id="ARBA00022475"/>
    </source>
</evidence>
<dbReference type="InterPro" id="IPR051539">
    <property type="entry name" value="T4SS-coupling_protein"/>
</dbReference>
<dbReference type="Pfam" id="PF10412">
    <property type="entry name" value="TrwB_AAD_bind"/>
    <property type="match status" value="1"/>
</dbReference>
<keyword evidence="3" id="KW-0812">Transmembrane</keyword>
<evidence type="ECO:0000259" key="6">
    <source>
        <dbReference type="Pfam" id="PF10412"/>
    </source>
</evidence>
<evidence type="ECO:0000256" key="5">
    <source>
        <dbReference type="ARBA" id="ARBA00023136"/>
    </source>
</evidence>
<comment type="subcellular location">
    <subcellularLocation>
        <location evidence="1">Cell membrane</location>
        <topology evidence="1">Multi-pass membrane protein</topology>
    </subcellularLocation>
</comment>
<dbReference type="InterPro" id="IPR027417">
    <property type="entry name" value="P-loop_NTPase"/>
</dbReference>
<dbReference type="GO" id="GO:0005886">
    <property type="term" value="C:plasma membrane"/>
    <property type="evidence" value="ECO:0007669"/>
    <property type="project" value="UniProtKB-SubCell"/>
</dbReference>
<dbReference type="PANTHER" id="PTHR37937:SF1">
    <property type="entry name" value="CONJUGATIVE TRANSFER: DNA TRANSPORT"/>
    <property type="match status" value="1"/>
</dbReference>
<organism evidence="7 8">
    <name type="scientific">Gemmata obscuriglobus</name>
    <dbReference type="NCBI Taxonomy" id="114"/>
    <lineage>
        <taxon>Bacteria</taxon>
        <taxon>Pseudomonadati</taxon>
        <taxon>Planctomycetota</taxon>
        <taxon>Planctomycetia</taxon>
        <taxon>Gemmatales</taxon>
        <taxon>Gemmataceae</taxon>
        <taxon>Gemmata</taxon>
    </lineage>
</organism>
<dbReference type="InterPro" id="IPR019476">
    <property type="entry name" value="T4SS_TraD_DNA-bd"/>
</dbReference>
<keyword evidence="8" id="KW-1185">Reference proteome</keyword>
<dbReference type="PANTHER" id="PTHR37937">
    <property type="entry name" value="CONJUGATIVE TRANSFER: DNA TRANSPORT"/>
    <property type="match status" value="1"/>
</dbReference>
<dbReference type="RefSeq" id="WP_010037025.1">
    <property type="nucleotide sequence ID" value="NZ_CP025958.1"/>
</dbReference>
<gene>
    <name evidence="7" type="ORF">C1280_20440</name>
</gene>
<evidence type="ECO:0000256" key="3">
    <source>
        <dbReference type="ARBA" id="ARBA00022692"/>
    </source>
</evidence>
<dbReference type="EMBL" id="CP025958">
    <property type="protein sequence ID" value="AWM39118.1"/>
    <property type="molecule type" value="Genomic_DNA"/>
</dbReference>
<protein>
    <recommendedName>
        <fullName evidence="6">Type IV secretion system coupling protein TraD DNA-binding domain-containing protein</fullName>
    </recommendedName>
</protein>
<dbReference type="Gene3D" id="3.40.50.300">
    <property type="entry name" value="P-loop containing nucleotide triphosphate hydrolases"/>
    <property type="match status" value="1"/>
</dbReference>
<dbReference type="KEGG" id="gog:C1280_20440"/>
<keyword evidence="2" id="KW-1003">Cell membrane</keyword>
<evidence type="ECO:0000313" key="7">
    <source>
        <dbReference type="EMBL" id="AWM39118.1"/>
    </source>
</evidence>
<dbReference type="SUPFAM" id="SSF52540">
    <property type="entry name" value="P-loop containing nucleoside triphosphate hydrolases"/>
    <property type="match status" value="1"/>
</dbReference>
<proteinExistence type="predicted"/>
<keyword evidence="5" id="KW-0472">Membrane</keyword>
<sequence>MTTSDQVWCGIWLDMEVLRHGIRFIGSPGSGKSVMLKALRATLATIIKNRPDYDILAVDFDGGKRDLYEIFRLFPQWAPVFDLNPFLWGDRYDFMGDLEDPRDIAQMAANIIEVREKDSQPYFPQAAQHVFRAAMLRHWLVTPGRATTRDVFLSGMSANNIRRVIGSHPQSRHALPLVNRTESGLSVISTLMNEVGKYEYVASLWDSNDRGRTVTIRSFLKQRFALLSLPYDDKSVATLAAVVRYLLVVLQQRALSTVVRNRYLLLLLDELALLPGGINLDLTLVKGRETGICPLFAYQSHSHCRTVHGKEKFDAMTGLMKTTIVLNQPSREDAEYCAKVFSDQQGFMKFNSAQGGKNPSTGWSEQLTTVENVTAAMIQSLPVPTPATPFIEGFMVTLPFRPFRFRVRIPDLLKALVPTVAPQAPPAPRDPKDFLLRPWSEDDYKRLGLPRPRN</sequence>
<evidence type="ECO:0000256" key="1">
    <source>
        <dbReference type="ARBA" id="ARBA00004651"/>
    </source>
</evidence>
<name>A0A2Z3H079_9BACT</name>
<keyword evidence="4" id="KW-1133">Transmembrane helix</keyword>
<dbReference type="Proteomes" id="UP000245802">
    <property type="component" value="Chromosome"/>
</dbReference>
<feature type="domain" description="Type IV secretion system coupling protein TraD DNA-binding" evidence="6">
    <location>
        <begin position="14"/>
        <end position="382"/>
    </location>
</feature>